<comment type="caution">
    <text evidence="2">The sequence shown here is derived from an EMBL/GenBank/DDBJ whole genome shotgun (WGS) entry which is preliminary data.</text>
</comment>
<dbReference type="Proteomes" id="UP001320831">
    <property type="component" value="Unassembled WGS sequence"/>
</dbReference>
<proteinExistence type="predicted"/>
<evidence type="ECO:0000313" key="3">
    <source>
        <dbReference type="Proteomes" id="UP001320831"/>
    </source>
</evidence>
<gene>
    <name evidence="2" type="ORF">N5A92_05945</name>
</gene>
<feature type="region of interest" description="Disordered" evidence="1">
    <location>
        <begin position="45"/>
        <end position="65"/>
    </location>
</feature>
<evidence type="ECO:0008006" key="4">
    <source>
        <dbReference type="Google" id="ProtNLM"/>
    </source>
</evidence>
<dbReference type="EMBL" id="JAOCZP010000002">
    <property type="protein sequence ID" value="MCT7374574.1"/>
    <property type="molecule type" value="Genomic_DNA"/>
</dbReference>
<accession>A0ABT2LJQ5</accession>
<keyword evidence="3" id="KW-1185">Reference proteome</keyword>
<organism evidence="2 3">
    <name type="scientific">Chelativorans salis</name>
    <dbReference type="NCBI Taxonomy" id="2978478"/>
    <lineage>
        <taxon>Bacteria</taxon>
        <taxon>Pseudomonadati</taxon>
        <taxon>Pseudomonadota</taxon>
        <taxon>Alphaproteobacteria</taxon>
        <taxon>Hyphomicrobiales</taxon>
        <taxon>Phyllobacteriaceae</taxon>
        <taxon>Chelativorans</taxon>
    </lineage>
</organism>
<reference evidence="2 3" key="1">
    <citation type="submission" date="2022-09" db="EMBL/GenBank/DDBJ databases">
        <title>Chelativorans salina sp. nov., a novel slightly halophilic bacterium isolated from a saline lake sediment enrichment.</title>
        <authorList>
            <person name="Gao L."/>
            <person name="Fang B.-Z."/>
            <person name="Li W.-J."/>
        </authorList>
    </citation>
    <scope>NUCLEOTIDE SEQUENCE [LARGE SCALE GENOMIC DNA]</scope>
    <source>
        <strain evidence="2 3">EGI FJ00035</strain>
    </source>
</reference>
<sequence length="65" mass="7260">MTGSGEIRMPPDALRQVFGREDLDLLTDDGRLLSLRFSEKQLPVASDSAHVDVTGDLPPQSEWRH</sequence>
<name>A0ABT2LJQ5_9HYPH</name>
<protein>
    <recommendedName>
        <fullName evidence="4">SpoVT-AbrB domain-containing protein</fullName>
    </recommendedName>
</protein>
<evidence type="ECO:0000313" key="2">
    <source>
        <dbReference type="EMBL" id="MCT7374574.1"/>
    </source>
</evidence>
<evidence type="ECO:0000256" key="1">
    <source>
        <dbReference type="SAM" id="MobiDB-lite"/>
    </source>
</evidence>
<dbReference type="RefSeq" id="WP_260901061.1">
    <property type="nucleotide sequence ID" value="NZ_JAOCZP010000002.1"/>
</dbReference>